<dbReference type="AlphaFoldDB" id="A0A172UWL0"/>
<keyword evidence="11" id="KW-0804">Transcription</keyword>
<dbReference type="PROSITE" id="PS51674">
    <property type="entry name" value="4FE4S_WBL"/>
    <property type="match status" value="1"/>
</dbReference>
<evidence type="ECO:0000313" key="15">
    <source>
        <dbReference type="Proteomes" id="UP000077143"/>
    </source>
</evidence>
<dbReference type="InterPro" id="IPR003482">
    <property type="entry name" value="Whib"/>
</dbReference>
<dbReference type="KEGG" id="madi:A7U43_27930"/>
<dbReference type="GO" id="GO:0003677">
    <property type="term" value="F:DNA binding"/>
    <property type="evidence" value="ECO:0007669"/>
    <property type="project" value="UniProtKB-KW"/>
</dbReference>
<keyword evidence="10" id="KW-1015">Disulfide bond</keyword>
<evidence type="ECO:0000256" key="12">
    <source>
        <dbReference type="SAM" id="MobiDB-lite"/>
    </source>
</evidence>
<dbReference type="OrthoDB" id="4735151at2"/>
<feature type="region of interest" description="Disordered" evidence="12">
    <location>
        <begin position="103"/>
        <end position="131"/>
    </location>
</feature>
<evidence type="ECO:0000256" key="11">
    <source>
        <dbReference type="ARBA" id="ARBA00023163"/>
    </source>
</evidence>
<dbReference type="GO" id="GO:0045454">
    <property type="term" value="P:cell redox homeostasis"/>
    <property type="evidence" value="ECO:0007669"/>
    <property type="project" value="TreeGrafter"/>
</dbReference>
<evidence type="ECO:0000313" key="14">
    <source>
        <dbReference type="EMBL" id="ANE83358.1"/>
    </source>
</evidence>
<evidence type="ECO:0000256" key="4">
    <source>
        <dbReference type="ARBA" id="ARBA00022485"/>
    </source>
</evidence>
<feature type="compositionally biased region" description="Basic and acidic residues" evidence="12">
    <location>
        <begin position="103"/>
        <end position="112"/>
    </location>
</feature>
<evidence type="ECO:0000256" key="3">
    <source>
        <dbReference type="ARBA" id="ARBA00006597"/>
    </source>
</evidence>
<reference evidence="14 15" key="1">
    <citation type="submission" date="2016-05" db="EMBL/GenBank/DDBJ databases">
        <title>Complete genome sequence of a phthalic acid esters degrading Mycobacterium sp. YC-RL4.</title>
        <authorList>
            <person name="Ren L."/>
            <person name="Fan S."/>
            <person name="Ruth N."/>
            <person name="Jia Y."/>
            <person name="Wang J."/>
            <person name="Qiao C."/>
        </authorList>
    </citation>
    <scope>NUCLEOTIDE SEQUENCE [LARGE SCALE GENOMIC DNA]</scope>
    <source>
        <strain evidence="14 15">YC-RL4</strain>
        <plasmid evidence="15">pmyc1</plasmid>
    </source>
</reference>
<keyword evidence="6" id="KW-0408">Iron</keyword>
<sequence length="131" mass="14775">MHRRGQSIDTIADHLRVSTRSVSRYLERECPEPLAAEPEVTLQDFAMEGACGEFPEYDWSTRSPAMQAECKAICQYCPVLEKCRSYGLNQGRNDSGIWGALTKSEREREIARQRRSSRRHDIAAAAQQGAA</sequence>
<dbReference type="PANTHER" id="PTHR38839">
    <property type="entry name" value="TRANSCRIPTIONAL REGULATOR WHID-RELATED"/>
    <property type="match status" value="1"/>
</dbReference>
<proteinExistence type="inferred from homology"/>
<dbReference type="GO" id="GO:0051539">
    <property type="term" value="F:4 iron, 4 sulfur cluster binding"/>
    <property type="evidence" value="ECO:0007669"/>
    <property type="project" value="UniProtKB-KW"/>
</dbReference>
<dbReference type="InterPro" id="IPR034768">
    <property type="entry name" value="4FE4S_WBL"/>
</dbReference>
<dbReference type="GO" id="GO:0047134">
    <property type="term" value="F:protein-disulfide reductase [NAD(P)H] activity"/>
    <property type="evidence" value="ECO:0007669"/>
    <property type="project" value="TreeGrafter"/>
</dbReference>
<keyword evidence="9" id="KW-0238">DNA-binding</keyword>
<accession>A0A172UWL0</accession>
<name>A0A172UWL0_9MYCO</name>
<keyword evidence="7" id="KW-0411">Iron-sulfur</keyword>
<evidence type="ECO:0000256" key="10">
    <source>
        <dbReference type="ARBA" id="ARBA00023157"/>
    </source>
</evidence>
<dbReference type="Pfam" id="PF02467">
    <property type="entry name" value="Whib"/>
    <property type="match status" value="1"/>
</dbReference>
<dbReference type="Proteomes" id="UP000077143">
    <property type="component" value="Plasmid pMYC1"/>
</dbReference>
<evidence type="ECO:0000256" key="1">
    <source>
        <dbReference type="ARBA" id="ARBA00001966"/>
    </source>
</evidence>
<evidence type="ECO:0000256" key="2">
    <source>
        <dbReference type="ARBA" id="ARBA00004496"/>
    </source>
</evidence>
<geneLocation type="plasmid" evidence="15">
    <name>pmyc1</name>
</geneLocation>
<keyword evidence="4" id="KW-0004">4Fe-4S</keyword>
<organism evidence="14 15">
    <name type="scientific">Mycobacterium adipatum</name>
    <dbReference type="NCBI Taxonomy" id="1682113"/>
    <lineage>
        <taxon>Bacteria</taxon>
        <taxon>Bacillati</taxon>
        <taxon>Actinomycetota</taxon>
        <taxon>Actinomycetes</taxon>
        <taxon>Mycobacteriales</taxon>
        <taxon>Mycobacteriaceae</taxon>
        <taxon>Mycobacterium</taxon>
    </lineage>
</organism>
<keyword evidence="8" id="KW-0805">Transcription regulation</keyword>
<feature type="domain" description="4Fe-4S Wbl-type" evidence="13">
    <location>
        <begin position="50"/>
        <end position="108"/>
    </location>
</feature>
<keyword evidence="5" id="KW-0479">Metal-binding</keyword>
<gene>
    <name evidence="14" type="ORF">A7U43_27930</name>
</gene>
<comment type="similarity">
    <text evidence="3">Belongs to the WhiB family.</text>
</comment>
<comment type="cofactor">
    <cofactor evidence="1">
        <name>[4Fe-4S] cluster</name>
        <dbReference type="ChEBI" id="CHEBI:49883"/>
    </cofactor>
</comment>
<keyword evidence="15" id="KW-1185">Reference proteome</keyword>
<evidence type="ECO:0000256" key="8">
    <source>
        <dbReference type="ARBA" id="ARBA00023015"/>
    </source>
</evidence>
<evidence type="ECO:0000256" key="7">
    <source>
        <dbReference type="ARBA" id="ARBA00023014"/>
    </source>
</evidence>
<comment type="subcellular location">
    <subcellularLocation>
        <location evidence="2">Cytoplasm</location>
    </subcellularLocation>
</comment>
<dbReference type="GO" id="GO:0046872">
    <property type="term" value="F:metal ion binding"/>
    <property type="evidence" value="ECO:0007669"/>
    <property type="project" value="UniProtKB-KW"/>
</dbReference>
<evidence type="ECO:0000256" key="5">
    <source>
        <dbReference type="ARBA" id="ARBA00022723"/>
    </source>
</evidence>
<evidence type="ECO:0000256" key="9">
    <source>
        <dbReference type="ARBA" id="ARBA00023125"/>
    </source>
</evidence>
<dbReference type="GO" id="GO:0045892">
    <property type="term" value="P:negative regulation of DNA-templated transcription"/>
    <property type="evidence" value="ECO:0007669"/>
    <property type="project" value="TreeGrafter"/>
</dbReference>
<evidence type="ECO:0000256" key="6">
    <source>
        <dbReference type="ARBA" id="ARBA00023004"/>
    </source>
</evidence>
<dbReference type="EMBL" id="CP015597">
    <property type="protein sequence ID" value="ANE83358.1"/>
    <property type="molecule type" value="Genomic_DNA"/>
</dbReference>
<dbReference type="GO" id="GO:0005737">
    <property type="term" value="C:cytoplasm"/>
    <property type="evidence" value="ECO:0007669"/>
    <property type="project" value="UniProtKB-SubCell"/>
</dbReference>
<keyword evidence="14" id="KW-0614">Plasmid</keyword>
<evidence type="ECO:0000259" key="13">
    <source>
        <dbReference type="PROSITE" id="PS51674"/>
    </source>
</evidence>
<protein>
    <submittedName>
        <fullName evidence="14">Transcription factor WhiB</fullName>
    </submittedName>
</protein>